<evidence type="ECO:0000256" key="3">
    <source>
        <dbReference type="ARBA" id="ARBA00022692"/>
    </source>
</evidence>
<dbReference type="GO" id="GO:0015562">
    <property type="term" value="F:efflux transmembrane transporter activity"/>
    <property type="evidence" value="ECO:0007669"/>
    <property type="project" value="InterPro"/>
</dbReference>
<protein>
    <submittedName>
        <fullName evidence="7">Outer membrane efflux protein</fullName>
    </submittedName>
</protein>
<evidence type="ECO:0000313" key="8">
    <source>
        <dbReference type="Proteomes" id="UP000319852"/>
    </source>
</evidence>
<feature type="region of interest" description="Disordered" evidence="6">
    <location>
        <begin position="757"/>
        <end position="817"/>
    </location>
</feature>
<evidence type="ECO:0000313" key="7">
    <source>
        <dbReference type="EMBL" id="QDS97431.1"/>
    </source>
</evidence>
<dbReference type="OrthoDB" id="229865at2"/>
<dbReference type="InterPro" id="IPR051906">
    <property type="entry name" value="TolC-like"/>
</dbReference>
<accession>A0A517MRC4</accession>
<dbReference type="Gene3D" id="1.20.1600.10">
    <property type="entry name" value="Outer membrane efflux proteins (OEP)"/>
    <property type="match status" value="1"/>
</dbReference>
<dbReference type="RefSeq" id="WP_145057803.1">
    <property type="nucleotide sequence ID" value="NZ_CP036263.1"/>
</dbReference>
<evidence type="ECO:0000256" key="5">
    <source>
        <dbReference type="ARBA" id="ARBA00023237"/>
    </source>
</evidence>
<dbReference type="PROSITE" id="PS51257">
    <property type="entry name" value="PROKAR_LIPOPROTEIN"/>
    <property type="match status" value="1"/>
</dbReference>
<evidence type="ECO:0000256" key="4">
    <source>
        <dbReference type="ARBA" id="ARBA00023136"/>
    </source>
</evidence>
<dbReference type="GO" id="GO:1990281">
    <property type="term" value="C:efflux pump complex"/>
    <property type="evidence" value="ECO:0007669"/>
    <property type="project" value="TreeGrafter"/>
</dbReference>
<keyword evidence="8" id="KW-1185">Reference proteome</keyword>
<dbReference type="PANTHER" id="PTHR30026">
    <property type="entry name" value="OUTER MEMBRANE PROTEIN TOLC"/>
    <property type="match status" value="1"/>
</dbReference>
<evidence type="ECO:0000256" key="6">
    <source>
        <dbReference type="SAM" id="MobiDB-lite"/>
    </source>
</evidence>
<dbReference type="PANTHER" id="PTHR30026:SF23">
    <property type="entry name" value="TO APRF-PUTATIVE OUTER MEMBRANE EFFLUX PROTEIN OR SECRETED ALKALINE PHOSPHATASE-RELATED"/>
    <property type="match status" value="1"/>
</dbReference>
<dbReference type="AlphaFoldDB" id="A0A517MRC4"/>
<dbReference type="GO" id="GO:0009279">
    <property type="term" value="C:cell outer membrane"/>
    <property type="evidence" value="ECO:0007669"/>
    <property type="project" value="UniProtKB-SubCell"/>
</dbReference>
<dbReference type="KEGG" id="amob:HG15A2_06920"/>
<dbReference type="EMBL" id="CP036263">
    <property type="protein sequence ID" value="QDS97431.1"/>
    <property type="molecule type" value="Genomic_DNA"/>
</dbReference>
<keyword evidence="5" id="KW-0998">Cell outer membrane</keyword>
<evidence type="ECO:0000256" key="2">
    <source>
        <dbReference type="ARBA" id="ARBA00022452"/>
    </source>
</evidence>
<keyword evidence="4" id="KW-0472">Membrane</keyword>
<proteinExistence type="predicted"/>
<reference evidence="7 8" key="1">
    <citation type="submission" date="2019-02" db="EMBL/GenBank/DDBJ databases">
        <title>Deep-cultivation of Planctomycetes and their phenomic and genomic characterization uncovers novel biology.</title>
        <authorList>
            <person name="Wiegand S."/>
            <person name="Jogler M."/>
            <person name="Boedeker C."/>
            <person name="Pinto D."/>
            <person name="Vollmers J."/>
            <person name="Rivas-Marin E."/>
            <person name="Kohn T."/>
            <person name="Peeters S.H."/>
            <person name="Heuer A."/>
            <person name="Rast P."/>
            <person name="Oberbeckmann S."/>
            <person name="Bunk B."/>
            <person name="Jeske O."/>
            <person name="Meyerdierks A."/>
            <person name="Storesund J.E."/>
            <person name="Kallscheuer N."/>
            <person name="Luecker S."/>
            <person name="Lage O.M."/>
            <person name="Pohl T."/>
            <person name="Merkel B.J."/>
            <person name="Hornburger P."/>
            <person name="Mueller R.-W."/>
            <person name="Bruemmer F."/>
            <person name="Labrenz M."/>
            <person name="Spormann A.M."/>
            <person name="Op den Camp H."/>
            <person name="Overmann J."/>
            <person name="Amann R."/>
            <person name="Jetten M.S.M."/>
            <person name="Mascher T."/>
            <person name="Medema M.H."/>
            <person name="Devos D.P."/>
            <person name="Kaster A.-K."/>
            <person name="Ovreas L."/>
            <person name="Rohde M."/>
            <person name="Galperin M.Y."/>
            <person name="Jogler C."/>
        </authorList>
    </citation>
    <scope>NUCLEOTIDE SEQUENCE [LARGE SCALE GENOMIC DNA]</scope>
    <source>
        <strain evidence="7 8">HG15A2</strain>
    </source>
</reference>
<keyword evidence="2" id="KW-1134">Transmembrane beta strand</keyword>
<organism evidence="7 8">
    <name type="scientific">Adhaeretor mobilis</name>
    <dbReference type="NCBI Taxonomy" id="1930276"/>
    <lineage>
        <taxon>Bacteria</taxon>
        <taxon>Pseudomonadati</taxon>
        <taxon>Planctomycetota</taxon>
        <taxon>Planctomycetia</taxon>
        <taxon>Pirellulales</taxon>
        <taxon>Lacipirellulaceae</taxon>
        <taxon>Adhaeretor</taxon>
    </lineage>
</organism>
<dbReference type="Proteomes" id="UP000319852">
    <property type="component" value="Chromosome"/>
</dbReference>
<sequence length="817" mass="89844">MSPLRSLALTNSTSKKSLALLLCVLTFATGCQPIQPVFFREDGDLSHYLDVATEIEYPDVCAVPLEEVTSAQAPLTLENAENFDVWDLTMEQATRLTLQNSNVMRQLGGRIADGGQNIAATTPETISASNGANLTTTYDAAIVETGTGTGTGSAFSGTGVEAALSEFDAQLDSSLTWNYNDRPQNFGLASAPGFFAPQFRQDLGIGTLGVTKSTADGSTFEIRNNTNYEQNNNGSRTQPSDWTTNFEAAFSHPLLQGRGTQYNRIAGLQSFQQAAGGLVNNIDGVMIARIRHDITLADFEGGVRNLMRDVEDAYWELYFAYRDLDSRKIGRNSALETWRKIKALQEAGGEGGEADKEAQARSQYYLFTAQLETALTNLFRVENRLRYIMGITHSDGRLIRPIDEPTTAQVHFDWASIHIESLSRRVEIRRQKWQVKRRELELIASRNHLLPRLDLGGRYRWLGAGDQLLRSDRNGIAPFADGSNAFEVLTGGDYQEWQVDLQFTLPIGFRRALSGVRHHQLLLARERAVLQDLELEISHQLGDSVRDVAHNYGVVKTNFNRRVATQDQVEAVEAIYDSGSVTLDLLLEAQRQRAEAESAYYRSLVDFNRAIMRVHYRKGSLLEYNGVYLAEGPWPGKAQFDALRRARQRDGSHQINYGYTRPSVISRGPQAQVGVQNQNPTMSPAMSTPMPLPANAEYLPIVPENETNGATDQGNGTDALNNLQEAIPAPAPDPEAATWPQVPSAVNEVLQATHLQPLPQPLPQPALTKQTSATSPETQPSAINYGSSQAAGLSGWISDNTQPSAASSLPATPPTDF</sequence>
<feature type="compositionally biased region" description="Polar residues" evidence="6">
    <location>
        <begin position="772"/>
        <end position="791"/>
    </location>
</feature>
<keyword evidence="3" id="KW-0812">Transmembrane</keyword>
<feature type="compositionally biased region" description="Low complexity" evidence="6">
    <location>
        <begin position="801"/>
        <end position="810"/>
    </location>
</feature>
<dbReference type="GO" id="GO:0015288">
    <property type="term" value="F:porin activity"/>
    <property type="evidence" value="ECO:0007669"/>
    <property type="project" value="TreeGrafter"/>
</dbReference>
<comment type="subcellular location">
    <subcellularLocation>
        <location evidence="1">Cell outer membrane</location>
    </subcellularLocation>
</comment>
<dbReference type="SUPFAM" id="SSF56954">
    <property type="entry name" value="Outer membrane efflux proteins (OEP)"/>
    <property type="match status" value="1"/>
</dbReference>
<gene>
    <name evidence="7" type="ORF">HG15A2_06920</name>
</gene>
<name>A0A517MRC4_9BACT</name>
<evidence type="ECO:0000256" key="1">
    <source>
        <dbReference type="ARBA" id="ARBA00004442"/>
    </source>
</evidence>